<dbReference type="AlphaFoldDB" id="A0A5C4T434"/>
<dbReference type="InterPro" id="IPR001466">
    <property type="entry name" value="Beta-lactam-related"/>
</dbReference>
<feature type="domain" description="Beta-lactamase-related" evidence="1">
    <location>
        <begin position="18"/>
        <end position="313"/>
    </location>
</feature>
<dbReference type="PANTHER" id="PTHR43283">
    <property type="entry name" value="BETA-LACTAMASE-RELATED"/>
    <property type="match status" value="1"/>
</dbReference>
<dbReference type="SUPFAM" id="SSF56601">
    <property type="entry name" value="beta-lactamase/transpeptidase-like"/>
    <property type="match status" value="1"/>
</dbReference>
<dbReference type="Proteomes" id="UP000307943">
    <property type="component" value="Unassembled WGS sequence"/>
</dbReference>
<dbReference type="EMBL" id="VDCQ01000037">
    <property type="protein sequence ID" value="TNJ63811.1"/>
    <property type="molecule type" value="Genomic_DNA"/>
</dbReference>
<keyword evidence="3" id="KW-1185">Reference proteome</keyword>
<reference evidence="2 3" key="1">
    <citation type="submission" date="2019-05" db="EMBL/GenBank/DDBJ databases">
        <title>We sequenced the genome of Paenibacillus hemerocallicola KCTC 33185 for further insight into its adaptation and study the phylogeny of Paenibacillus.</title>
        <authorList>
            <person name="Narsing Rao M.P."/>
        </authorList>
    </citation>
    <scope>NUCLEOTIDE SEQUENCE [LARGE SCALE GENOMIC DNA]</scope>
    <source>
        <strain evidence="2 3">KCTC 33185</strain>
    </source>
</reference>
<dbReference type="OrthoDB" id="2356735at2"/>
<name>A0A5C4T434_9BACL</name>
<dbReference type="Gene3D" id="3.40.710.10">
    <property type="entry name" value="DD-peptidase/beta-lactamase superfamily"/>
    <property type="match status" value="1"/>
</dbReference>
<dbReference type="InterPro" id="IPR012338">
    <property type="entry name" value="Beta-lactam/transpept-like"/>
</dbReference>
<dbReference type="RefSeq" id="WP_139604667.1">
    <property type="nucleotide sequence ID" value="NZ_VDCQ01000037.1"/>
</dbReference>
<evidence type="ECO:0000259" key="1">
    <source>
        <dbReference type="Pfam" id="PF00144"/>
    </source>
</evidence>
<organism evidence="2 3">
    <name type="scientific">Paenibacillus hemerocallicola</name>
    <dbReference type="NCBI Taxonomy" id="1172614"/>
    <lineage>
        <taxon>Bacteria</taxon>
        <taxon>Bacillati</taxon>
        <taxon>Bacillota</taxon>
        <taxon>Bacilli</taxon>
        <taxon>Bacillales</taxon>
        <taxon>Paenibacillaceae</taxon>
        <taxon>Paenibacillus</taxon>
    </lineage>
</organism>
<evidence type="ECO:0000313" key="3">
    <source>
        <dbReference type="Proteomes" id="UP000307943"/>
    </source>
</evidence>
<accession>A0A5C4T434</accession>
<gene>
    <name evidence="2" type="ORF">FE784_23330</name>
</gene>
<dbReference type="InterPro" id="IPR050789">
    <property type="entry name" value="Diverse_Enzym_Activities"/>
</dbReference>
<evidence type="ECO:0000313" key="2">
    <source>
        <dbReference type="EMBL" id="TNJ63811.1"/>
    </source>
</evidence>
<dbReference type="Pfam" id="PF00144">
    <property type="entry name" value="Beta-lactamase"/>
    <property type="match status" value="1"/>
</dbReference>
<comment type="caution">
    <text evidence="2">The sequence shown here is derived from an EMBL/GenBank/DDBJ whole genome shotgun (WGS) entry which is preliminary data.</text>
</comment>
<proteinExistence type="predicted"/>
<dbReference type="PANTHER" id="PTHR43283:SF7">
    <property type="entry name" value="BETA-LACTAMASE-RELATED DOMAIN-CONTAINING PROTEIN"/>
    <property type="match status" value="1"/>
</dbReference>
<protein>
    <submittedName>
        <fullName evidence="2">Beta-lactamase family protein</fullName>
    </submittedName>
</protein>
<sequence length="332" mass="37447">MQLPQCLDPQSFEELNRHVLETMRTVSASAASTYVIHNGLVINEWYSGHHEHAEESRPVDAESRFNVASIRKTYLGWAVSLALYESKINSLNDPIGDYLDDLDENILDRTSIRHLLTHTHGLQGSNKRIFPPGTGWKYNNSGVNLLVRLIRKVYGHSLAEVLENTVFAPCGFMETGWTKERSDKLVWLSETYAGNRGGEANLFVSTRELAFWGYLHLMKGMYDGRQLLPAPVFEQAVSIVTPAQLDDSLPRNGFFWWVQDTPRHSSELGTLLPEGSYQSLGLYGNALIVIPEYEAVAVRMLNQTGPNPPGFDYIRDIQQFGNIVSSTIRRFA</sequence>